<gene>
    <name evidence="1" type="ORF">BB560_001944</name>
</gene>
<comment type="caution">
    <text evidence="1">The sequence shown here is derived from an EMBL/GenBank/DDBJ whole genome shotgun (WGS) entry which is preliminary data.</text>
</comment>
<name>A0A2T9ZG82_9FUNG</name>
<sequence length="54" mass="6049">MTSSIRSAGFGDIVVVRNPRNPEKLVVKRIVATEYDHIFSDPARSFSSIEVDIK</sequence>
<evidence type="ECO:0008006" key="3">
    <source>
        <dbReference type="Google" id="ProtNLM"/>
    </source>
</evidence>
<evidence type="ECO:0000313" key="2">
    <source>
        <dbReference type="Proteomes" id="UP000245609"/>
    </source>
</evidence>
<organism evidence="1 2">
    <name type="scientific">Smittium megazygosporum</name>
    <dbReference type="NCBI Taxonomy" id="133381"/>
    <lineage>
        <taxon>Eukaryota</taxon>
        <taxon>Fungi</taxon>
        <taxon>Fungi incertae sedis</taxon>
        <taxon>Zoopagomycota</taxon>
        <taxon>Kickxellomycotina</taxon>
        <taxon>Harpellomycetes</taxon>
        <taxon>Harpellales</taxon>
        <taxon>Legeriomycetaceae</taxon>
        <taxon>Smittium</taxon>
    </lineage>
</organism>
<dbReference type="InterPro" id="IPR036286">
    <property type="entry name" value="LexA/Signal_pep-like_sf"/>
</dbReference>
<evidence type="ECO:0000313" key="1">
    <source>
        <dbReference type="EMBL" id="PVV03559.1"/>
    </source>
</evidence>
<dbReference type="Proteomes" id="UP000245609">
    <property type="component" value="Unassembled WGS sequence"/>
</dbReference>
<protein>
    <recommendedName>
        <fullName evidence="3">Peptidase S26 domain-containing protein</fullName>
    </recommendedName>
</protein>
<dbReference type="OrthoDB" id="9996127at2759"/>
<keyword evidence="2" id="KW-1185">Reference proteome</keyword>
<dbReference type="SUPFAM" id="SSF51306">
    <property type="entry name" value="LexA/Signal peptidase"/>
    <property type="match status" value="1"/>
</dbReference>
<accession>A0A2T9ZG82</accession>
<proteinExistence type="predicted"/>
<reference evidence="1 2" key="1">
    <citation type="journal article" date="2018" name="MBio">
        <title>Comparative Genomics Reveals the Core Gene Toolbox for the Fungus-Insect Symbiosis.</title>
        <authorList>
            <person name="Wang Y."/>
            <person name="Stata M."/>
            <person name="Wang W."/>
            <person name="Stajich J.E."/>
            <person name="White M.M."/>
            <person name="Moncalvo J.M."/>
        </authorList>
    </citation>
    <scope>NUCLEOTIDE SEQUENCE [LARGE SCALE GENOMIC DNA]</scope>
    <source>
        <strain evidence="1 2">SC-DP-2</strain>
    </source>
</reference>
<dbReference type="EMBL" id="MBFS01000216">
    <property type="protein sequence ID" value="PVV03559.1"/>
    <property type="molecule type" value="Genomic_DNA"/>
</dbReference>
<dbReference type="AlphaFoldDB" id="A0A2T9ZG82"/>